<protein>
    <submittedName>
        <fullName evidence="3">Uncharacterized protein</fullName>
    </submittedName>
</protein>
<feature type="region of interest" description="Disordered" evidence="1">
    <location>
        <begin position="21"/>
        <end position="57"/>
    </location>
</feature>
<dbReference type="Proteomes" id="UP000547528">
    <property type="component" value="Unassembled WGS sequence"/>
</dbReference>
<feature type="chain" id="PRO_5031132867" evidence="2">
    <location>
        <begin position="22"/>
        <end position="179"/>
    </location>
</feature>
<keyword evidence="2" id="KW-0732">Signal</keyword>
<comment type="caution">
    <text evidence="3">The sequence shown here is derived from an EMBL/GenBank/DDBJ whole genome shotgun (WGS) entry which is preliminary data.</text>
</comment>
<keyword evidence="4" id="KW-1185">Reference proteome</keyword>
<proteinExistence type="predicted"/>
<evidence type="ECO:0000313" key="4">
    <source>
        <dbReference type="Proteomes" id="UP000547528"/>
    </source>
</evidence>
<dbReference type="PROSITE" id="PS51257">
    <property type="entry name" value="PROKAR_LIPOPROTEIN"/>
    <property type="match status" value="1"/>
</dbReference>
<name>A0A7W5XKB4_9MICC</name>
<evidence type="ECO:0000313" key="3">
    <source>
        <dbReference type="EMBL" id="MBB3666725.1"/>
    </source>
</evidence>
<feature type="signal peptide" evidence="2">
    <location>
        <begin position="1"/>
        <end position="21"/>
    </location>
</feature>
<gene>
    <name evidence="3" type="ORF">FHX47_000318</name>
</gene>
<evidence type="ECO:0000256" key="1">
    <source>
        <dbReference type="SAM" id="MobiDB-lite"/>
    </source>
</evidence>
<sequence length="179" mass="19256">MNRSAMTVLFPLAIFALSACGEEGTSEDPEDNGSDTQDTVSAAPTPEEEPEESELDAESIAEALQSDIDTITDYTLITEDNDPNDLIGRPNGYTEALVIYDSEADCQSLGVDCGATVEFWADEDAATERSDYIQDTLADAPFLGSEYHFQSGSILLRVAGEITPSQSETYEAAFGEVTE</sequence>
<evidence type="ECO:0000256" key="2">
    <source>
        <dbReference type="SAM" id="SignalP"/>
    </source>
</evidence>
<dbReference type="EMBL" id="JACIBT010000001">
    <property type="protein sequence ID" value="MBB3666725.1"/>
    <property type="molecule type" value="Genomic_DNA"/>
</dbReference>
<accession>A0A7W5XKB4</accession>
<feature type="compositionally biased region" description="Acidic residues" evidence="1">
    <location>
        <begin position="24"/>
        <end position="33"/>
    </location>
</feature>
<feature type="compositionally biased region" description="Acidic residues" evidence="1">
    <location>
        <begin position="46"/>
        <end position="57"/>
    </location>
</feature>
<organism evidence="3 4">
    <name type="scientific">Garicola koreensis</name>
    <dbReference type="NCBI Taxonomy" id="1262554"/>
    <lineage>
        <taxon>Bacteria</taxon>
        <taxon>Bacillati</taxon>
        <taxon>Actinomycetota</taxon>
        <taxon>Actinomycetes</taxon>
        <taxon>Micrococcales</taxon>
        <taxon>Micrococcaceae</taxon>
        <taxon>Garicola</taxon>
    </lineage>
</organism>
<reference evidence="3 4" key="1">
    <citation type="submission" date="2020-08" db="EMBL/GenBank/DDBJ databases">
        <title>Sequencing the genomes of 1000 actinobacteria strains.</title>
        <authorList>
            <person name="Klenk H.-P."/>
        </authorList>
    </citation>
    <scope>NUCLEOTIDE SEQUENCE [LARGE SCALE GENOMIC DNA]</scope>
    <source>
        <strain evidence="3 4">DSM 28238</strain>
    </source>
</reference>
<dbReference type="RefSeq" id="WP_183357138.1">
    <property type="nucleotide sequence ID" value="NZ_BAABKR010000005.1"/>
</dbReference>
<dbReference type="AlphaFoldDB" id="A0A7W5XKB4"/>